<dbReference type="HAMAP" id="MF_04009">
    <property type="entry name" value="HSV_AN"/>
    <property type="match status" value="1"/>
</dbReference>
<dbReference type="GO" id="GO:0004527">
    <property type="term" value="F:exonuclease activity"/>
    <property type="evidence" value="ECO:0007669"/>
    <property type="project" value="UniProtKB-KW"/>
</dbReference>
<evidence type="ECO:0000313" key="10">
    <source>
        <dbReference type="Proteomes" id="UP000167073"/>
    </source>
</evidence>
<organism evidence="9 10">
    <name type="scientific">Leporid alphaherpesvirus 4</name>
    <dbReference type="NCBI Taxonomy" id="481315"/>
    <lineage>
        <taxon>Viruses</taxon>
        <taxon>Duplodnaviria</taxon>
        <taxon>Heunggongvirae</taxon>
        <taxon>Peploviricota</taxon>
        <taxon>Herviviricetes</taxon>
        <taxon>Herpesvirales</taxon>
        <taxon>Orthoherpesviridae</taxon>
        <taxon>Alphaherpesvirinae</taxon>
        <taxon>Simplexvirus</taxon>
        <taxon>Simplexvirus leporidalpha4</taxon>
    </lineage>
</organism>
<dbReference type="Proteomes" id="UP000167073">
    <property type="component" value="Segment"/>
</dbReference>
<evidence type="ECO:0000256" key="1">
    <source>
        <dbReference type="ARBA" id="ARBA00022562"/>
    </source>
</evidence>
<keyword evidence="7" id="KW-1035">Host cytoplasm</keyword>
<keyword evidence="2" id="KW-0945">Host-virus interaction</keyword>
<dbReference type="RefSeq" id="YP_009230142.1">
    <property type="nucleotide sequence ID" value="NC_029311.1"/>
</dbReference>
<keyword evidence="1" id="KW-1048">Host nucleus</keyword>
<dbReference type="Pfam" id="PF01771">
    <property type="entry name" value="Viral_alk_exo"/>
    <property type="match status" value="1"/>
</dbReference>
<keyword evidence="6" id="KW-0269">Exonuclease</keyword>
<evidence type="ECO:0000256" key="8">
    <source>
        <dbReference type="SAM" id="MobiDB-lite"/>
    </source>
</evidence>
<dbReference type="OrthoDB" id="4574at10239"/>
<keyword evidence="4" id="KW-0255">Endonuclease</keyword>
<dbReference type="GO" id="GO:0004519">
    <property type="term" value="F:endonuclease activity"/>
    <property type="evidence" value="ECO:0007669"/>
    <property type="project" value="UniProtKB-KW"/>
</dbReference>
<dbReference type="SUPFAM" id="SSF52980">
    <property type="entry name" value="Restriction endonuclease-like"/>
    <property type="match status" value="1"/>
</dbReference>
<proteinExistence type="inferred from homology"/>
<name>J9QYM1_9ALPH</name>
<keyword evidence="10" id="KW-1185">Reference proteome</keyword>
<reference evidence="9 10" key="1">
    <citation type="journal article" date="2012" name="Virology">
        <title>Analysis of the genome of leporid herpesvirus 4.</title>
        <authorList>
            <person name="Babra B."/>
            <person name="Watson G."/>
            <person name="Xu W."/>
            <person name="Jeffrey B.M."/>
            <person name="Xu J.R."/>
            <person name="Rockey D.D."/>
            <person name="Rohrmann G.F."/>
            <person name="Jin L."/>
        </authorList>
    </citation>
    <scope>NUCLEOTIDE SEQUENCE [LARGE SCALE GENOMIC DNA]</scope>
    <source>
        <strain evidence="9">LHV4012612</strain>
    </source>
</reference>
<dbReference type="GO" id="GO:0003677">
    <property type="term" value="F:DNA binding"/>
    <property type="evidence" value="ECO:0007669"/>
    <property type="project" value="InterPro"/>
</dbReference>
<dbReference type="PRINTS" id="PR00924">
    <property type="entry name" value="ALKEXNUCLASE"/>
</dbReference>
<keyword evidence="3" id="KW-0540">Nuclease</keyword>
<evidence type="ECO:0000256" key="2">
    <source>
        <dbReference type="ARBA" id="ARBA00022581"/>
    </source>
</evidence>
<dbReference type="KEGG" id="vg:26887598"/>
<keyword evidence="5" id="KW-0378">Hydrolase</keyword>
<feature type="region of interest" description="Disordered" evidence="8">
    <location>
        <begin position="1"/>
        <end position="105"/>
    </location>
</feature>
<dbReference type="InterPro" id="IPR001616">
    <property type="entry name" value="Herpes_alk_exo"/>
</dbReference>
<evidence type="ECO:0000256" key="4">
    <source>
        <dbReference type="ARBA" id="ARBA00022759"/>
    </source>
</evidence>
<accession>J9QYM1</accession>
<evidence type="ECO:0000313" key="9">
    <source>
        <dbReference type="EMBL" id="AFR32453.1"/>
    </source>
</evidence>
<evidence type="ECO:0000256" key="3">
    <source>
        <dbReference type="ARBA" id="ARBA00022722"/>
    </source>
</evidence>
<dbReference type="GeneID" id="26887598"/>
<evidence type="ECO:0000256" key="6">
    <source>
        <dbReference type="ARBA" id="ARBA00022839"/>
    </source>
</evidence>
<evidence type="ECO:0000256" key="5">
    <source>
        <dbReference type="ARBA" id="ARBA00022801"/>
    </source>
</evidence>
<sequence>MSAVSPPAAKPPPRKREDESGWLEPPLKRRRPDSLPIPDEPPDRSTFPKAPPTPPEPTYQQLWDAFAELEKSEAADTPEAADDSGAADNTPSPAPRDMDDDMPIPAIPDALPESVLTNTFERHVRAMVSAARAPFDVEPLRARLEYLTSVMEALERANLIARGSAEAARKATGTEGRAVDPRPLMLFFESATRPQSQCQLWSLLRTGLTTASRLRWGHDGPHIPPQWLTAADRPTLDAPSVMFGRVNEATARTILFRYLVSRDDVPASPRRFIFSQDLCDEDVHSCGVLIDAHTGMLGASLDILVSPRDESGRLAPRPGRPLMFYEVKCRAKYAFDPGAGGPLAAAYDALLAKRSPEAFREFIRAARNPCVWYFPADGVPCTGEALVTSDPVWACRPTAPEKRRATKMERSLLALNRTARSRVLLFGAPNVADRTVCPVSWSCGGLVHTERLFANPRHSNFKQILVQAYVLNSHFPERAVVPHLVTFIGRRRTQAEEGISFALGAPTPEADGRPHPAPASILPEQAIPVALILTPIHIDASEFRALQRCGRLTFDNAIAQIWASLSRAGDRAASETL</sequence>
<evidence type="ECO:0000256" key="7">
    <source>
        <dbReference type="ARBA" id="ARBA00023200"/>
    </source>
</evidence>
<dbReference type="InterPro" id="IPR011335">
    <property type="entry name" value="Restrct_endonuc-II-like"/>
</dbReference>
<protein>
    <submittedName>
        <fullName evidence="9">Deoxyribonuclease</fullName>
    </submittedName>
</protein>
<dbReference type="EMBL" id="JQ596859">
    <property type="protein sequence ID" value="AFR32453.1"/>
    <property type="molecule type" value="Genomic_DNA"/>
</dbReference>
<dbReference type="InterPro" id="IPR034720">
    <property type="entry name" value="Viral_alk_exo"/>
</dbReference>